<evidence type="ECO:0000256" key="3">
    <source>
        <dbReference type="SAM" id="SignalP"/>
    </source>
</evidence>
<dbReference type="Pfam" id="PF25975">
    <property type="entry name" value="CzcB_C"/>
    <property type="match status" value="1"/>
</dbReference>
<gene>
    <name evidence="6" type="ORF">OF850_09750</name>
</gene>
<evidence type="ECO:0000313" key="7">
    <source>
        <dbReference type="Proteomes" id="UP001526430"/>
    </source>
</evidence>
<dbReference type="Gene3D" id="2.40.420.20">
    <property type="match status" value="1"/>
</dbReference>
<reference evidence="6 7" key="1">
    <citation type="submission" date="2022-10" db="EMBL/GenBank/DDBJ databases">
        <title>Roseococcus glaciei nov., sp. nov., isolated from glacier.</title>
        <authorList>
            <person name="Liu Q."/>
            <person name="Xin Y.-H."/>
        </authorList>
    </citation>
    <scope>NUCLEOTIDE SEQUENCE [LARGE SCALE GENOMIC DNA]</scope>
    <source>
        <strain evidence="6 7">MDT2-1-1</strain>
    </source>
</reference>
<evidence type="ECO:0000259" key="4">
    <source>
        <dbReference type="Pfam" id="PF25973"/>
    </source>
</evidence>
<sequence length="383" mass="41207">MRRTMPLESFPSTPFTRVCRAALLLLSLASPVHAQQATFEVALRLDDRQIRSAGIELARVERETGSAEVSLPGQVVVPPSQLRVVAAPAAGLIETLLVAPDERVRAGQPVARLRSTELVEAQRLFLEAATRAELASEKQRRDEQLFRERVIAERRLIITRAEARAAAAALDERTQMLSLLGMAETEVAELRQGRRIRQALTVTSPMDGVVIGRAATAGERVAQAAPLLSIAQLEPLWINIQVPIARISALSVESPISVPAHGASGVVLRLGRTADAATQSVQATALVNHGAEALRPGQAVTVALETRRAGESQWRVPAGAVVRHRERSWVFVRTESGFAARPVQVVGETAQVTSLRGPLQPSDQVATRGMLALLAELAEADQS</sequence>
<evidence type="ECO:0000256" key="1">
    <source>
        <dbReference type="ARBA" id="ARBA00009477"/>
    </source>
</evidence>
<dbReference type="EMBL" id="JAPFQI010000005">
    <property type="protein sequence ID" value="MCW8085909.1"/>
    <property type="molecule type" value="Genomic_DNA"/>
</dbReference>
<proteinExistence type="inferred from homology"/>
<dbReference type="Gene3D" id="2.40.30.170">
    <property type="match status" value="1"/>
</dbReference>
<evidence type="ECO:0000256" key="2">
    <source>
        <dbReference type="ARBA" id="ARBA00022448"/>
    </source>
</evidence>
<dbReference type="PANTHER" id="PTHR30097">
    <property type="entry name" value="CATION EFFLUX SYSTEM PROTEIN CUSB"/>
    <property type="match status" value="1"/>
</dbReference>
<comment type="similarity">
    <text evidence="1">Belongs to the membrane fusion protein (MFP) (TC 8.A.1) family.</text>
</comment>
<feature type="signal peptide" evidence="3">
    <location>
        <begin position="1"/>
        <end position="34"/>
    </location>
</feature>
<name>A0ABT3NUT2_9PROT</name>
<dbReference type="Gene3D" id="2.40.50.100">
    <property type="match status" value="1"/>
</dbReference>
<dbReference type="InterPro" id="IPR058649">
    <property type="entry name" value="CzcB_C"/>
</dbReference>
<dbReference type="Proteomes" id="UP001526430">
    <property type="component" value="Unassembled WGS sequence"/>
</dbReference>
<keyword evidence="3" id="KW-0732">Signal</keyword>
<dbReference type="NCBIfam" id="TIGR01730">
    <property type="entry name" value="RND_mfp"/>
    <property type="match status" value="1"/>
</dbReference>
<feature type="domain" description="CzcB-like C-terminal circularly permuted SH3-like" evidence="5">
    <location>
        <begin position="316"/>
        <end position="369"/>
    </location>
</feature>
<dbReference type="SUPFAM" id="SSF111369">
    <property type="entry name" value="HlyD-like secretion proteins"/>
    <property type="match status" value="1"/>
</dbReference>
<evidence type="ECO:0000313" key="6">
    <source>
        <dbReference type="EMBL" id="MCW8085909.1"/>
    </source>
</evidence>
<keyword evidence="2" id="KW-0813">Transport</keyword>
<keyword evidence="7" id="KW-1185">Reference proteome</keyword>
<feature type="domain" description="CzcB-like barrel-sandwich hybrid" evidence="4">
    <location>
        <begin position="83"/>
        <end position="231"/>
    </location>
</feature>
<protein>
    <submittedName>
        <fullName evidence="6">Efflux RND transporter periplasmic adaptor subunit</fullName>
    </submittedName>
</protein>
<dbReference type="InterPro" id="IPR051909">
    <property type="entry name" value="MFP_Cation_Efflux"/>
</dbReference>
<comment type="caution">
    <text evidence="6">The sequence shown here is derived from an EMBL/GenBank/DDBJ whole genome shotgun (WGS) entry which is preliminary data.</text>
</comment>
<evidence type="ECO:0000259" key="5">
    <source>
        <dbReference type="Pfam" id="PF25975"/>
    </source>
</evidence>
<dbReference type="InterPro" id="IPR006143">
    <property type="entry name" value="RND_pump_MFP"/>
</dbReference>
<dbReference type="Pfam" id="PF25973">
    <property type="entry name" value="BSH_CzcB"/>
    <property type="match status" value="1"/>
</dbReference>
<dbReference type="PANTHER" id="PTHR30097:SF4">
    <property type="entry name" value="SLR6042 PROTEIN"/>
    <property type="match status" value="1"/>
</dbReference>
<organism evidence="6 7">
    <name type="scientific">Sabulicella glaciei</name>
    <dbReference type="NCBI Taxonomy" id="2984948"/>
    <lineage>
        <taxon>Bacteria</taxon>
        <taxon>Pseudomonadati</taxon>
        <taxon>Pseudomonadota</taxon>
        <taxon>Alphaproteobacteria</taxon>
        <taxon>Acetobacterales</taxon>
        <taxon>Acetobacteraceae</taxon>
        <taxon>Sabulicella</taxon>
    </lineage>
</organism>
<dbReference type="InterPro" id="IPR058647">
    <property type="entry name" value="BSH_CzcB-like"/>
</dbReference>
<feature type="chain" id="PRO_5047294289" evidence="3">
    <location>
        <begin position="35"/>
        <end position="383"/>
    </location>
</feature>
<accession>A0ABT3NUT2</accession>